<accession>A0A132ACE1</accession>
<feature type="transmembrane region" description="Helical" evidence="2">
    <location>
        <begin position="129"/>
        <end position="147"/>
    </location>
</feature>
<proteinExistence type="predicted"/>
<gene>
    <name evidence="3" type="ORF">QR98_0070610</name>
</gene>
<evidence type="ECO:0000256" key="2">
    <source>
        <dbReference type="SAM" id="Phobius"/>
    </source>
</evidence>
<dbReference type="EMBL" id="JXLN01012490">
    <property type="protein sequence ID" value="KPM08539.1"/>
    <property type="molecule type" value="Genomic_DNA"/>
</dbReference>
<feature type="compositionally biased region" description="Basic and acidic residues" evidence="1">
    <location>
        <begin position="30"/>
        <end position="51"/>
    </location>
</feature>
<feature type="compositionally biased region" description="Low complexity" evidence="1">
    <location>
        <begin position="1"/>
        <end position="15"/>
    </location>
</feature>
<evidence type="ECO:0000313" key="4">
    <source>
        <dbReference type="Proteomes" id="UP000616769"/>
    </source>
</evidence>
<reference evidence="3 4" key="1">
    <citation type="journal article" date="2015" name="Parasit. Vectors">
        <title>Draft genome of the scabies mite.</title>
        <authorList>
            <person name="Rider S.D.Jr."/>
            <person name="Morgan M.S."/>
            <person name="Arlian L.G."/>
        </authorList>
    </citation>
    <scope>NUCLEOTIDE SEQUENCE [LARGE SCALE GENOMIC DNA]</scope>
    <source>
        <strain evidence="3">Arlian Lab</strain>
    </source>
</reference>
<evidence type="ECO:0000313" key="3">
    <source>
        <dbReference type="EMBL" id="KPM08539.1"/>
    </source>
</evidence>
<feature type="region of interest" description="Disordered" evidence="1">
    <location>
        <begin position="1"/>
        <end position="87"/>
    </location>
</feature>
<dbReference type="OrthoDB" id="434126at2759"/>
<keyword evidence="2" id="KW-0812">Transmembrane</keyword>
<protein>
    <submittedName>
        <fullName evidence="3">Uncharacterized protein</fullName>
    </submittedName>
</protein>
<dbReference type="AlphaFoldDB" id="A0A132ACE1"/>
<dbReference type="Proteomes" id="UP000616769">
    <property type="component" value="Unassembled WGS sequence"/>
</dbReference>
<sequence>MAKSSAKVQSVSKGSKIPRATNPSLSKQMDSNKNRAKNSSEQKKNSTEKQNKNFSKQNSLNACIDEEEDRRQAQKTKMISKESIAQMKKSDQIDSRIAKSNLKNEISFKKIDSISSIEYDEWNSPVQNIFLWFVSAIYFFAFYSFYIQIR</sequence>
<organism evidence="3 4">
    <name type="scientific">Sarcoptes scabiei</name>
    <name type="common">Itch mite</name>
    <name type="synonym">Acarus scabiei</name>
    <dbReference type="NCBI Taxonomy" id="52283"/>
    <lineage>
        <taxon>Eukaryota</taxon>
        <taxon>Metazoa</taxon>
        <taxon>Ecdysozoa</taxon>
        <taxon>Arthropoda</taxon>
        <taxon>Chelicerata</taxon>
        <taxon>Arachnida</taxon>
        <taxon>Acari</taxon>
        <taxon>Acariformes</taxon>
        <taxon>Sarcoptiformes</taxon>
        <taxon>Astigmata</taxon>
        <taxon>Psoroptidia</taxon>
        <taxon>Sarcoptoidea</taxon>
        <taxon>Sarcoptidae</taxon>
        <taxon>Sarcoptinae</taxon>
        <taxon>Sarcoptes</taxon>
    </lineage>
</organism>
<name>A0A132ACE1_SARSC</name>
<feature type="compositionally biased region" description="Polar residues" evidence="1">
    <location>
        <begin position="52"/>
        <end position="61"/>
    </location>
</feature>
<evidence type="ECO:0000256" key="1">
    <source>
        <dbReference type="SAM" id="MobiDB-lite"/>
    </source>
</evidence>
<dbReference type="VEuPathDB" id="VectorBase:SSCA006943"/>
<comment type="caution">
    <text evidence="3">The sequence shown here is derived from an EMBL/GenBank/DDBJ whole genome shotgun (WGS) entry which is preliminary data.</text>
</comment>
<feature type="non-terminal residue" evidence="3">
    <location>
        <position position="150"/>
    </location>
</feature>
<keyword evidence="2" id="KW-0472">Membrane</keyword>
<keyword evidence="2" id="KW-1133">Transmembrane helix</keyword>